<keyword evidence="3 11" id="KW-0813">Transport</keyword>
<proteinExistence type="inferred from homology"/>
<keyword evidence="10 11" id="KW-0998">Cell outer membrane</keyword>
<dbReference type="EMBL" id="JAEVLS010000006">
    <property type="protein sequence ID" value="MBM0108022.1"/>
    <property type="molecule type" value="Genomic_DNA"/>
</dbReference>
<evidence type="ECO:0000259" key="14">
    <source>
        <dbReference type="Pfam" id="PF00593"/>
    </source>
</evidence>
<keyword evidence="7 12" id="KW-0798">TonB box</keyword>
<evidence type="ECO:0000256" key="10">
    <source>
        <dbReference type="ARBA" id="ARBA00023237"/>
    </source>
</evidence>
<dbReference type="PROSITE" id="PS52016">
    <property type="entry name" value="TONB_DEPENDENT_REC_3"/>
    <property type="match status" value="1"/>
</dbReference>
<organism evidence="16 17">
    <name type="scientific">Steroidobacter gossypii</name>
    <dbReference type="NCBI Taxonomy" id="2805490"/>
    <lineage>
        <taxon>Bacteria</taxon>
        <taxon>Pseudomonadati</taxon>
        <taxon>Pseudomonadota</taxon>
        <taxon>Gammaproteobacteria</taxon>
        <taxon>Steroidobacterales</taxon>
        <taxon>Steroidobacteraceae</taxon>
        <taxon>Steroidobacter</taxon>
    </lineage>
</organism>
<name>A0ABS1X485_9GAMM</name>
<keyword evidence="9 16" id="KW-0675">Receptor</keyword>
<evidence type="ECO:0000256" key="6">
    <source>
        <dbReference type="ARBA" id="ARBA00022729"/>
    </source>
</evidence>
<evidence type="ECO:0000313" key="16">
    <source>
        <dbReference type="EMBL" id="MBM0108022.1"/>
    </source>
</evidence>
<evidence type="ECO:0000259" key="15">
    <source>
        <dbReference type="Pfam" id="PF07715"/>
    </source>
</evidence>
<feature type="domain" description="TonB-dependent receptor plug" evidence="15">
    <location>
        <begin position="51"/>
        <end position="161"/>
    </location>
</feature>
<dbReference type="Pfam" id="PF00593">
    <property type="entry name" value="TonB_dep_Rec_b-barrel"/>
    <property type="match status" value="1"/>
</dbReference>
<sequence length="669" mass="75079">MVRACVLAALAHGTLASAADRGDLTALSLEQLMEMNVHSVSGASKYEQRVTQAPSSISIVTAEDIRRSGHNNLADVLRGVRGLYVTDDRNYTYLGVRGFLRPGDYSTRVLVLIDGHRLNDNVYDFGSVGRESMIDVELIDRVEIIRGPSSSIYGSSAFLGVVNVITKRGRGIDGGEAAVEMASYDTQKVRATYGKTFNSGLDWLVSATHYSSAGMDFYYPEFDQRISDNPRAANNGFATGLDDEEAAKFFTSVRYGDFSASLFLSDRHKQVPTASFETVFADPRARTDDARGYLELSYERALNERAGLRVRASYDSYEYEGEFPYDYALLGDADYQALFIDEMAGEWLSSEVLLTSRPSDRYTLVIGGEYRHHLREFQASYDDVDPRVWYLYQDETSGVGGAFAQAEARLRDDFSLTAGLRYDHYGETFGGTTNPRFAAIYNPSRNSAIKALYGEAFRAPNPYERYYYPHQAERPPLRPETIETYELAYEHYFNSTYRLSLSAYSYHIDGLITQAATEDADPYYDNIDHARARGVEIEMEASYRNGTVLQGSWAVQRATDVATDLELSNSPRHLGKFSASAPILGSNVFAKLDLQYHSDSLTLSRSRSPAFWLANFSLSTHDLWSKVELTAGVYNLLDEQRWFPSAEEHVQPRLQQEGRTYGGKIVVRF</sequence>
<feature type="signal peptide" evidence="13">
    <location>
        <begin position="1"/>
        <end position="18"/>
    </location>
</feature>
<dbReference type="Gene3D" id="2.170.130.10">
    <property type="entry name" value="TonB-dependent receptor, plug domain"/>
    <property type="match status" value="1"/>
</dbReference>
<dbReference type="InterPro" id="IPR036942">
    <property type="entry name" value="Beta-barrel_TonB_sf"/>
</dbReference>
<comment type="similarity">
    <text evidence="2">Belongs to the TonB-dependent receptor family. Hemoglobin/haptoglobin binding protein subfamily.</text>
</comment>
<dbReference type="PANTHER" id="PTHR30069:SF29">
    <property type="entry name" value="HEMOGLOBIN AND HEMOGLOBIN-HAPTOGLOBIN-BINDING PROTEIN 1-RELATED"/>
    <property type="match status" value="1"/>
</dbReference>
<evidence type="ECO:0000256" key="1">
    <source>
        <dbReference type="ARBA" id="ARBA00004571"/>
    </source>
</evidence>
<accession>A0ABS1X485</accession>
<dbReference type="Proteomes" id="UP000661077">
    <property type="component" value="Unassembled WGS sequence"/>
</dbReference>
<evidence type="ECO:0000256" key="8">
    <source>
        <dbReference type="ARBA" id="ARBA00023136"/>
    </source>
</evidence>
<dbReference type="PANTHER" id="PTHR30069">
    <property type="entry name" value="TONB-DEPENDENT OUTER MEMBRANE RECEPTOR"/>
    <property type="match status" value="1"/>
</dbReference>
<keyword evidence="6 13" id="KW-0732">Signal</keyword>
<keyword evidence="5 11" id="KW-0812">Transmembrane</keyword>
<comment type="caution">
    <text evidence="16">The sequence shown here is derived from an EMBL/GenBank/DDBJ whole genome shotgun (WGS) entry which is preliminary data.</text>
</comment>
<gene>
    <name evidence="16" type="ORF">JM946_25100</name>
</gene>
<feature type="domain" description="TonB-dependent receptor-like beta-barrel" evidence="14">
    <location>
        <begin position="279"/>
        <end position="636"/>
    </location>
</feature>
<dbReference type="InterPro" id="IPR012910">
    <property type="entry name" value="Plug_dom"/>
</dbReference>
<evidence type="ECO:0000256" key="3">
    <source>
        <dbReference type="ARBA" id="ARBA00022448"/>
    </source>
</evidence>
<comment type="subcellular location">
    <subcellularLocation>
        <location evidence="1 11">Cell outer membrane</location>
        <topology evidence="1 11">Multi-pass membrane protein</topology>
    </subcellularLocation>
</comment>
<dbReference type="InterPro" id="IPR037066">
    <property type="entry name" value="Plug_dom_sf"/>
</dbReference>
<protein>
    <submittedName>
        <fullName evidence="16">TonB-dependent receptor</fullName>
    </submittedName>
</protein>
<evidence type="ECO:0000256" key="11">
    <source>
        <dbReference type="PROSITE-ProRule" id="PRU01360"/>
    </source>
</evidence>
<dbReference type="CDD" id="cd01347">
    <property type="entry name" value="ligand_gated_channel"/>
    <property type="match status" value="1"/>
</dbReference>
<reference evidence="16 17" key="1">
    <citation type="journal article" date="2021" name="Int. J. Syst. Evol. Microbiol.">
        <title>Steroidobacter gossypii sp. nov., isolated from soil of cotton cropping field.</title>
        <authorList>
            <person name="Huang R."/>
            <person name="Yang S."/>
            <person name="Zhen C."/>
            <person name="Liu W."/>
        </authorList>
    </citation>
    <scope>NUCLEOTIDE SEQUENCE [LARGE SCALE GENOMIC DNA]</scope>
    <source>
        <strain evidence="16 17">S1-65</strain>
    </source>
</reference>
<evidence type="ECO:0000256" key="13">
    <source>
        <dbReference type="SAM" id="SignalP"/>
    </source>
</evidence>
<dbReference type="SUPFAM" id="SSF56935">
    <property type="entry name" value="Porins"/>
    <property type="match status" value="1"/>
</dbReference>
<evidence type="ECO:0000256" key="5">
    <source>
        <dbReference type="ARBA" id="ARBA00022692"/>
    </source>
</evidence>
<dbReference type="InterPro" id="IPR000531">
    <property type="entry name" value="Beta-barrel_TonB"/>
</dbReference>
<dbReference type="Pfam" id="PF07715">
    <property type="entry name" value="Plug"/>
    <property type="match status" value="1"/>
</dbReference>
<keyword evidence="4 11" id="KW-1134">Transmembrane beta strand</keyword>
<keyword evidence="17" id="KW-1185">Reference proteome</keyword>
<evidence type="ECO:0000313" key="17">
    <source>
        <dbReference type="Proteomes" id="UP000661077"/>
    </source>
</evidence>
<feature type="chain" id="PRO_5047014712" evidence="13">
    <location>
        <begin position="19"/>
        <end position="669"/>
    </location>
</feature>
<evidence type="ECO:0000256" key="12">
    <source>
        <dbReference type="RuleBase" id="RU003357"/>
    </source>
</evidence>
<keyword evidence="8 11" id="KW-0472">Membrane</keyword>
<evidence type="ECO:0000256" key="9">
    <source>
        <dbReference type="ARBA" id="ARBA00023170"/>
    </source>
</evidence>
<evidence type="ECO:0000256" key="2">
    <source>
        <dbReference type="ARBA" id="ARBA00008143"/>
    </source>
</evidence>
<evidence type="ECO:0000256" key="4">
    <source>
        <dbReference type="ARBA" id="ARBA00022452"/>
    </source>
</evidence>
<dbReference type="Gene3D" id="2.40.170.20">
    <property type="entry name" value="TonB-dependent receptor, beta-barrel domain"/>
    <property type="match status" value="1"/>
</dbReference>
<dbReference type="InterPro" id="IPR039426">
    <property type="entry name" value="TonB-dep_rcpt-like"/>
</dbReference>
<evidence type="ECO:0000256" key="7">
    <source>
        <dbReference type="ARBA" id="ARBA00023077"/>
    </source>
</evidence>